<gene>
    <name evidence="1" type="ORF">AXXA_03509</name>
</gene>
<evidence type="ECO:0000313" key="2">
    <source>
        <dbReference type="Proteomes" id="UP000004853"/>
    </source>
</evidence>
<dbReference type="Pfam" id="PF04985">
    <property type="entry name" value="Phage_tube"/>
    <property type="match status" value="1"/>
</dbReference>
<dbReference type="HOGENOM" id="CLU_130297_2_1_4"/>
<sequence>MGLPTKLKNMNVYNDGTSYAGVATSVTLPKLTRKMEAFRAGGVAGAIKADFGLDDDALKVEWTCGGNVKQVLQQYGAVDVAGVQLRFAQAYQRDDTNEVTAVEIIVRGRHSEIDRGESKVGDDTEVKIVTECVYYKESHDGQTVFEIDLVNMIHMVGEIDTMQAIRTAIGL</sequence>
<dbReference type="NCBIfam" id="TIGR01611">
    <property type="entry name" value="tail_tube"/>
    <property type="match status" value="1"/>
</dbReference>
<dbReference type="EMBL" id="AFRQ01000028">
    <property type="protein sequence ID" value="EGP47788.1"/>
    <property type="molecule type" value="Genomic_DNA"/>
</dbReference>
<dbReference type="InterPro" id="IPR006498">
    <property type="entry name" value="Tail_tube"/>
</dbReference>
<evidence type="ECO:0000313" key="1">
    <source>
        <dbReference type="EMBL" id="EGP47788.1"/>
    </source>
</evidence>
<comment type="caution">
    <text evidence="1">The sequence shown here is derived from an EMBL/GenBank/DDBJ whole genome shotgun (WGS) entry which is preliminary data.</text>
</comment>
<dbReference type="AlphaFoldDB" id="F7SVK7"/>
<dbReference type="eggNOG" id="COG3498">
    <property type="taxonomic scope" value="Bacteria"/>
</dbReference>
<dbReference type="OrthoDB" id="3078668at2"/>
<reference evidence="1 2" key="1">
    <citation type="submission" date="2011-06" db="EMBL/GenBank/DDBJ databases">
        <authorList>
            <person name="Bador J."/>
            <person name="Amoureux L."/>
            <person name="Neuwirth C."/>
        </authorList>
    </citation>
    <scope>NUCLEOTIDE SEQUENCE [LARGE SCALE GENOMIC DNA]</scope>
    <source>
        <strain evidence="1 2">AXX-A</strain>
    </source>
</reference>
<dbReference type="RefSeq" id="WP_006390751.1">
    <property type="nucleotide sequence ID" value="NZ_GL982453.1"/>
</dbReference>
<dbReference type="Proteomes" id="UP000004853">
    <property type="component" value="Unassembled WGS sequence"/>
</dbReference>
<protein>
    <submittedName>
        <fullName evidence="1">Tail tube protein FII (Bacteriophage P2)</fullName>
    </submittedName>
</protein>
<name>F7SVK7_9BURK</name>
<accession>F7SVK7</accession>
<proteinExistence type="predicted"/>
<organism evidence="1 2">
    <name type="scientific">Achromobacter insuavis AXX-A</name>
    <dbReference type="NCBI Taxonomy" id="1003200"/>
    <lineage>
        <taxon>Bacteria</taxon>
        <taxon>Pseudomonadati</taxon>
        <taxon>Pseudomonadota</taxon>
        <taxon>Betaproteobacteria</taxon>
        <taxon>Burkholderiales</taxon>
        <taxon>Alcaligenaceae</taxon>
        <taxon>Achromobacter</taxon>
    </lineage>
</organism>
<dbReference type="PATRIC" id="fig|1003200.3.peg.673"/>